<feature type="compositionally biased region" description="Low complexity" evidence="2">
    <location>
        <begin position="109"/>
        <end position="120"/>
    </location>
</feature>
<feature type="coiled-coil region" evidence="1">
    <location>
        <begin position="180"/>
        <end position="207"/>
    </location>
</feature>
<evidence type="ECO:0000313" key="4">
    <source>
        <dbReference type="EMBL" id="KAG7348072.1"/>
    </source>
</evidence>
<evidence type="ECO:0000256" key="2">
    <source>
        <dbReference type="SAM" id="MobiDB-lite"/>
    </source>
</evidence>
<reference evidence="4" key="2">
    <citation type="submission" date="2021-04" db="EMBL/GenBank/DDBJ databases">
        <authorList>
            <person name="Podell S."/>
        </authorList>
    </citation>
    <scope>NUCLEOTIDE SEQUENCE</scope>
    <source>
        <strain evidence="4">Hildebrandi</strain>
    </source>
</reference>
<dbReference type="Proteomes" id="UP000693970">
    <property type="component" value="Unassembled WGS sequence"/>
</dbReference>
<feature type="region of interest" description="Disordered" evidence="2">
    <location>
        <begin position="24"/>
        <end position="48"/>
    </location>
</feature>
<comment type="caution">
    <text evidence="4">The sequence shown here is derived from an EMBL/GenBank/DDBJ whole genome shotgun (WGS) entry which is preliminary data.</text>
</comment>
<feature type="chain" id="PRO_5039927899" evidence="3">
    <location>
        <begin position="19"/>
        <end position="236"/>
    </location>
</feature>
<gene>
    <name evidence="4" type="ORF">IV203_016777</name>
</gene>
<sequence>MKFVVALILAAVACGVEGFAPSKMMSRHHNQPSTTTSSSASASALNSMRQCDDMKQTATASLIAATLILGNAFTVGPAIAASLDDAYDFAGSSQMVAARSGGRAGGRSAGARAAPRPSSSTTINTRVIERTHYVPSYSSPSVILAPPIYNPLPGYGLGLGLNAINQIGNDMRDYRQENEIRDARVQLEQARIRETEMEARLRALEQGQQGQLTSQQLLMLQQMQQQQQSQQTVPSN</sequence>
<keyword evidence="1" id="KW-0175">Coiled coil</keyword>
<dbReference type="EMBL" id="JAGRRH010000020">
    <property type="protein sequence ID" value="KAG7348072.1"/>
    <property type="molecule type" value="Genomic_DNA"/>
</dbReference>
<dbReference type="AlphaFoldDB" id="A0A9K3PHP3"/>
<evidence type="ECO:0000313" key="5">
    <source>
        <dbReference type="Proteomes" id="UP000693970"/>
    </source>
</evidence>
<keyword evidence="5" id="KW-1185">Reference proteome</keyword>
<organism evidence="4 5">
    <name type="scientific">Nitzschia inconspicua</name>
    <dbReference type="NCBI Taxonomy" id="303405"/>
    <lineage>
        <taxon>Eukaryota</taxon>
        <taxon>Sar</taxon>
        <taxon>Stramenopiles</taxon>
        <taxon>Ochrophyta</taxon>
        <taxon>Bacillariophyta</taxon>
        <taxon>Bacillariophyceae</taxon>
        <taxon>Bacillariophycidae</taxon>
        <taxon>Bacillariales</taxon>
        <taxon>Bacillariaceae</taxon>
        <taxon>Nitzschia</taxon>
    </lineage>
</organism>
<feature type="region of interest" description="Disordered" evidence="2">
    <location>
        <begin position="100"/>
        <end position="120"/>
    </location>
</feature>
<name>A0A9K3PHP3_9STRA</name>
<protein>
    <submittedName>
        <fullName evidence="4">Uncharacterized protein</fullName>
    </submittedName>
</protein>
<reference evidence="4" key="1">
    <citation type="journal article" date="2021" name="Sci. Rep.">
        <title>Diploid genomic architecture of Nitzschia inconspicua, an elite biomass production diatom.</title>
        <authorList>
            <person name="Oliver A."/>
            <person name="Podell S."/>
            <person name="Pinowska A."/>
            <person name="Traller J.C."/>
            <person name="Smith S.R."/>
            <person name="McClure R."/>
            <person name="Beliaev A."/>
            <person name="Bohutskyi P."/>
            <person name="Hill E.A."/>
            <person name="Rabines A."/>
            <person name="Zheng H."/>
            <person name="Allen L.Z."/>
            <person name="Kuo A."/>
            <person name="Grigoriev I.V."/>
            <person name="Allen A.E."/>
            <person name="Hazlebeck D."/>
            <person name="Allen E.E."/>
        </authorList>
    </citation>
    <scope>NUCLEOTIDE SEQUENCE</scope>
    <source>
        <strain evidence="4">Hildebrandi</strain>
    </source>
</reference>
<evidence type="ECO:0000256" key="3">
    <source>
        <dbReference type="SAM" id="SignalP"/>
    </source>
</evidence>
<keyword evidence="3" id="KW-0732">Signal</keyword>
<dbReference type="OrthoDB" id="49415at2759"/>
<feature type="signal peptide" evidence="3">
    <location>
        <begin position="1"/>
        <end position="18"/>
    </location>
</feature>
<proteinExistence type="predicted"/>
<accession>A0A9K3PHP3</accession>
<evidence type="ECO:0000256" key="1">
    <source>
        <dbReference type="SAM" id="Coils"/>
    </source>
</evidence>
<feature type="compositionally biased region" description="Low complexity" evidence="2">
    <location>
        <begin position="33"/>
        <end position="44"/>
    </location>
</feature>